<feature type="transmembrane region" description="Helical" evidence="6">
    <location>
        <begin position="268"/>
        <end position="289"/>
    </location>
</feature>
<dbReference type="InterPro" id="IPR001958">
    <property type="entry name" value="Tet-R_TetA/multi-R_MdtG-like"/>
</dbReference>
<dbReference type="PANTHER" id="PTHR23502:SF132">
    <property type="entry name" value="POLYAMINE TRANSPORTER 2-RELATED"/>
    <property type="match status" value="1"/>
</dbReference>
<keyword evidence="4 6" id="KW-1133">Transmembrane helix</keyword>
<dbReference type="GO" id="GO:0015385">
    <property type="term" value="F:sodium:proton antiporter activity"/>
    <property type="evidence" value="ECO:0007669"/>
    <property type="project" value="TreeGrafter"/>
</dbReference>
<dbReference type="Pfam" id="PF07690">
    <property type="entry name" value="MFS_1"/>
    <property type="match status" value="1"/>
</dbReference>
<organism evidence="8 9">
    <name type="scientific">Francisella philomiragia</name>
    <dbReference type="NCBI Taxonomy" id="28110"/>
    <lineage>
        <taxon>Bacteria</taxon>
        <taxon>Pseudomonadati</taxon>
        <taxon>Pseudomonadota</taxon>
        <taxon>Gammaproteobacteria</taxon>
        <taxon>Thiotrichales</taxon>
        <taxon>Francisellaceae</taxon>
        <taxon>Francisella</taxon>
    </lineage>
</organism>
<evidence type="ECO:0000256" key="4">
    <source>
        <dbReference type="ARBA" id="ARBA00022989"/>
    </source>
</evidence>
<protein>
    <submittedName>
        <fullName evidence="8">Sugar (And other) transporter family protein</fullName>
    </submittedName>
</protein>
<reference evidence="8 9" key="1">
    <citation type="journal article" date="2015" name="Genome Announc.">
        <title>Genome sequencing of 18 francisella strains to aid in assay development and testing.</title>
        <authorList>
            <person name="Johnson S.L."/>
            <person name="Daligault H.E."/>
            <person name="Davenport K.W."/>
            <person name="Coyne S.R."/>
            <person name="Frey K.G."/>
            <person name="Koroleva G.I."/>
            <person name="Broomall S.M."/>
            <person name="Bishop-Lilly K.A."/>
            <person name="Bruce D.C."/>
            <person name="Chertkov O."/>
            <person name="Freitas T."/>
            <person name="Jaissle J."/>
            <person name="Ladner J.T."/>
            <person name="Rosenzweig C.N."/>
            <person name="Gibbons H.S."/>
            <person name="Palacios G.F."/>
            <person name="Redden C.L."/>
            <person name="Xu Y."/>
            <person name="Minogue T.D."/>
            <person name="Chain P.S."/>
        </authorList>
    </citation>
    <scope>NUCLEOTIDE SEQUENCE [LARGE SCALE GENOMIC DNA]</scope>
    <source>
        <strain evidence="8 9">GA01-2794</strain>
    </source>
</reference>
<dbReference type="InterPro" id="IPR011701">
    <property type="entry name" value="MFS"/>
</dbReference>
<dbReference type="InterPro" id="IPR036259">
    <property type="entry name" value="MFS_trans_sf"/>
</dbReference>
<feature type="transmembrane region" description="Helical" evidence="6">
    <location>
        <begin position="356"/>
        <end position="376"/>
    </location>
</feature>
<dbReference type="STRING" id="28110.KU46_209"/>
<keyword evidence="3 6" id="KW-0812">Transmembrane</keyword>
<dbReference type="PRINTS" id="PR01035">
    <property type="entry name" value="TCRTETA"/>
</dbReference>
<evidence type="ECO:0000256" key="5">
    <source>
        <dbReference type="ARBA" id="ARBA00023136"/>
    </source>
</evidence>
<dbReference type="KEGG" id="fpz:LA55_1773"/>
<comment type="subcellular location">
    <subcellularLocation>
        <location evidence="1">Membrane</location>
        <topology evidence="1">Multi-pass membrane protein</topology>
    </subcellularLocation>
</comment>
<feature type="transmembrane region" description="Helical" evidence="6">
    <location>
        <begin position="129"/>
        <end position="150"/>
    </location>
</feature>
<dbReference type="SUPFAM" id="SSF103473">
    <property type="entry name" value="MFS general substrate transporter"/>
    <property type="match status" value="1"/>
</dbReference>
<keyword evidence="2" id="KW-0813">Transport</keyword>
<gene>
    <name evidence="8" type="ORF">LA55_1773</name>
</gene>
<feature type="transmembrane region" description="Helical" evidence="6">
    <location>
        <begin position="295"/>
        <end position="315"/>
    </location>
</feature>
<dbReference type="GO" id="GO:0005886">
    <property type="term" value="C:plasma membrane"/>
    <property type="evidence" value="ECO:0007669"/>
    <property type="project" value="TreeGrafter"/>
</dbReference>
<dbReference type="AlphaFoldDB" id="A0A0B6D6C7"/>
<feature type="domain" description="Major facilitator superfamily (MFS) profile" evidence="7">
    <location>
        <begin position="1"/>
        <end position="379"/>
    </location>
</feature>
<feature type="transmembrane region" description="Helical" evidence="6">
    <location>
        <begin position="327"/>
        <end position="350"/>
    </location>
</feature>
<feature type="transmembrane region" description="Helical" evidence="6">
    <location>
        <begin position="156"/>
        <end position="174"/>
    </location>
</feature>
<dbReference type="EMBL" id="CP009440">
    <property type="protein sequence ID" value="AJI53223.1"/>
    <property type="molecule type" value="Genomic_DNA"/>
</dbReference>
<feature type="transmembrane region" description="Helical" evidence="6">
    <location>
        <begin position="38"/>
        <end position="58"/>
    </location>
</feature>
<evidence type="ECO:0000256" key="3">
    <source>
        <dbReference type="ARBA" id="ARBA00022692"/>
    </source>
</evidence>
<dbReference type="OrthoDB" id="5670831at2"/>
<dbReference type="PROSITE" id="PS50850">
    <property type="entry name" value="MFS"/>
    <property type="match status" value="1"/>
</dbReference>
<feature type="transmembrane region" description="Helical" evidence="6">
    <location>
        <begin position="65"/>
        <end position="84"/>
    </location>
</feature>
<feature type="transmembrane region" description="Helical" evidence="6">
    <location>
        <begin position="235"/>
        <end position="256"/>
    </location>
</feature>
<feature type="transmembrane region" description="Helical" evidence="6">
    <location>
        <begin position="202"/>
        <end position="223"/>
    </location>
</feature>
<sequence length="381" mass="41764">MLVLLSFPILMGMSIDLFAPSLPGISASLNTTASISKMVISIYLIGYAIGNLLIGIITDGIGRKVLLRTSCVLFVIVSLLPTLIPNEYVLLGSRFFQGFLMGSMGVVTRGVFSDILPPEKLLKLGPTMGFLWGLGPIAGPIIGGFLQDAFGWKSGFYFFSIVVALLTILVFIYIPETLSKKSKLSTTKIKQDITEVITNREFMTLCVAMGIAYSLIISFNTLGPFLIQDVMGYSAAYFGKLAIFLGCAFLPAPILGRKLLDHYSVGKIFFVVIHLFIILTAIFFIISLINNSISLIIIATMAVYFTCGSIFPLSMGKGISMFRHIPGTAAAIMYFVNISMTSLTSFLQSYVHAHSITNIISIYLVLMFIIVGLYWYKLKDL</sequence>
<evidence type="ECO:0000313" key="8">
    <source>
        <dbReference type="EMBL" id="AJI53223.1"/>
    </source>
</evidence>
<dbReference type="GO" id="GO:1990961">
    <property type="term" value="P:xenobiotic detoxification by transmembrane export across the plasma membrane"/>
    <property type="evidence" value="ECO:0007669"/>
    <property type="project" value="TreeGrafter"/>
</dbReference>
<evidence type="ECO:0000256" key="1">
    <source>
        <dbReference type="ARBA" id="ARBA00004141"/>
    </source>
</evidence>
<evidence type="ECO:0000259" key="7">
    <source>
        <dbReference type="PROSITE" id="PS50850"/>
    </source>
</evidence>
<dbReference type="Proteomes" id="UP000031830">
    <property type="component" value="Chromosome"/>
</dbReference>
<proteinExistence type="predicted"/>
<dbReference type="PANTHER" id="PTHR23502">
    <property type="entry name" value="MAJOR FACILITATOR SUPERFAMILY"/>
    <property type="match status" value="1"/>
</dbReference>
<dbReference type="Gene3D" id="1.20.1720.10">
    <property type="entry name" value="Multidrug resistance protein D"/>
    <property type="match status" value="1"/>
</dbReference>
<keyword evidence="5 6" id="KW-0472">Membrane</keyword>
<accession>A0A0B6D6C7</accession>
<evidence type="ECO:0000256" key="2">
    <source>
        <dbReference type="ARBA" id="ARBA00022448"/>
    </source>
</evidence>
<evidence type="ECO:0000256" key="6">
    <source>
        <dbReference type="SAM" id="Phobius"/>
    </source>
</evidence>
<evidence type="ECO:0000313" key="9">
    <source>
        <dbReference type="Proteomes" id="UP000031830"/>
    </source>
</evidence>
<name>A0A0B6D6C7_9GAMM</name>
<dbReference type="InterPro" id="IPR020846">
    <property type="entry name" value="MFS_dom"/>
</dbReference>